<dbReference type="GO" id="GO:0050660">
    <property type="term" value="F:flavin adenine dinucleotide binding"/>
    <property type="evidence" value="ECO:0007669"/>
    <property type="project" value="InterPro"/>
</dbReference>
<dbReference type="Pfam" id="PF05199">
    <property type="entry name" value="GMC_oxred_C"/>
    <property type="match status" value="1"/>
</dbReference>
<keyword evidence="3 8" id="KW-0285">Flavoprotein</keyword>
<accession>A0A0P0A8K2</accession>
<sequence>MHADYIIIGAGSAGCAIAYRLAQAGKSVIVIEHGGTDAGPFIQMPGALSYPMSMSRYNWGFESEPEPHLGGRKMATPRGKVLGGSSSINGMVYVRGHARDFDTWADMGADGWAFADVLPYYKRMENWDAGGHGGDAAWRGTHGPLYVSRGPRDNPLVTAFVEAGVQAGYLRTDDYNGAQQEGFGPFEATIHNGTRWSAYKAYLKPAIATGRVKVVRAFARKVVIKDGRAIGVEVARKGKIEIINADAEVIVSASSINSPKLLMLSGIGPAAHLKEHGIDVVADRAGVGQNLQDHLELYIQQAATKPVSLFKYWSLLGKAFVGAQWLFTRRGVGASNQFESTGFIRSKAGVAYPDIQFHFLPIAVRYDGKAAAEGHGYQAHVGPMRSPSRGAVTLTSSNPDDAPKIVFNYMSDPEDWRDFRTCIRLTREIFGQEAFAPYRGCEIQPGAQMQTDAQLDEFIRDHAESAYHPCGTCRMGAADDPMAVVDPTCRVIGVDGLRVADSSIFPQITNGNLNAPSIMTGEKAADHILGHTPLPREAVDTWIAPDWQQAQR</sequence>
<dbReference type="Gene3D" id="3.30.560.10">
    <property type="entry name" value="Glucose Oxidase, domain 3"/>
    <property type="match status" value="1"/>
</dbReference>
<evidence type="ECO:0000256" key="5">
    <source>
        <dbReference type="ARBA" id="ARBA00023002"/>
    </source>
</evidence>
<name>A0A0P0A8K2_9RHOB</name>
<dbReference type="PANTHER" id="PTHR11552:SF147">
    <property type="entry name" value="CHOLINE DEHYDROGENASE, MITOCHONDRIAL"/>
    <property type="match status" value="1"/>
</dbReference>
<comment type="similarity">
    <text evidence="2 8">Belongs to the GMC oxidoreductase family.</text>
</comment>
<dbReference type="InterPro" id="IPR036188">
    <property type="entry name" value="FAD/NAD-bd_sf"/>
</dbReference>
<dbReference type="InterPro" id="IPR012132">
    <property type="entry name" value="GMC_OxRdtase"/>
</dbReference>
<comment type="cofactor">
    <cofactor evidence="1 7">
        <name>FAD</name>
        <dbReference type="ChEBI" id="CHEBI:57692"/>
    </cofactor>
</comment>
<dbReference type="PROSITE" id="PS00624">
    <property type="entry name" value="GMC_OXRED_2"/>
    <property type="match status" value="1"/>
</dbReference>
<feature type="binding site" evidence="7">
    <location>
        <begin position="89"/>
        <end position="92"/>
    </location>
    <ligand>
        <name>FAD</name>
        <dbReference type="ChEBI" id="CHEBI:57692"/>
    </ligand>
</feature>
<evidence type="ECO:0000256" key="1">
    <source>
        <dbReference type="ARBA" id="ARBA00001974"/>
    </source>
</evidence>
<evidence type="ECO:0000256" key="9">
    <source>
        <dbReference type="RuleBase" id="RU003969"/>
    </source>
</evidence>
<evidence type="ECO:0000313" key="10">
    <source>
        <dbReference type="EMBL" id="ALI54279.1"/>
    </source>
</evidence>
<keyword evidence="11" id="KW-1185">Reference proteome</keyword>
<comment type="pathway">
    <text evidence="9">Amine and polyamine biosynthesis; betaine biosynthesis via choline pathway; betaine aldehyde from choline (cytochrome c reductase route): step 1/1.</text>
</comment>
<dbReference type="EC" id="1.1.99.1" evidence="6 9"/>
<dbReference type="Gene3D" id="3.50.50.60">
    <property type="entry name" value="FAD/NAD(P)-binding domain"/>
    <property type="match status" value="1"/>
</dbReference>
<dbReference type="PATRIC" id="fig|1397108.4.peg.343"/>
<dbReference type="RefSeq" id="WP_062215072.1">
    <property type="nucleotide sequence ID" value="NZ_CP012023.1"/>
</dbReference>
<evidence type="ECO:0000256" key="8">
    <source>
        <dbReference type="RuleBase" id="RU003968"/>
    </source>
</evidence>
<reference evidence="10 11" key="1">
    <citation type="submission" date="2015-05" db="EMBL/GenBank/DDBJ databases">
        <authorList>
            <person name="Wang D.B."/>
            <person name="Wang M."/>
        </authorList>
    </citation>
    <scope>NUCLEOTIDE SEQUENCE [LARGE SCALE GENOMIC DNA]</scope>
    <source>
        <strain evidence="10 11">IMCC 12053</strain>
    </source>
</reference>
<dbReference type="PANTHER" id="PTHR11552">
    <property type="entry name" value="GLUCOSE-METHANOL-CHOLINE GMC OXIDOREDUCTASE"/>
    <property type="match status" value="1"/>
</dbReference>
<dbReference type="Proteomes" id="UP000064920">
    <property type="component" value="Chromosome"/>
</dbReference>
<proteinExistence type="inferred from homology"/>
<comment type="catalytic activity">
    <reaction evidence="9">
        <text>choline + A = betaine aldehyde + AH2</text>
        <dbReference type="Rhea" id="RHEA:17433"/>
        <dbReference type="ChEBI" id="CHEBI:13193"/>
        <dbReference type="ChEBI" id="CHEBI:15354"/>
        <dbReference type="ChEBI" id="CHEBI:15710"/>
        <dbReference type="ChEBI" id="CHEBI:17499"/>
        <dbReference type="EC" id="1.1.99.1"/>
    </reaction>
</comment>
<evidence type="ECO:0000256" key="6">
    <source>
        <dbReference type="NCBIfam" id="TIGR01810"/>
    </source>
</evidence>
<dbReference type="NCBIfam" id="NF002550">
    <property type="entry name" value="PRK02106.1"/>
    <property type="match status" value="1"/>
</dbReference>
<dbReference type="InterPro" id="IPR007867">
    <property type="entry name" value="GMC_OxRtase_C"/>
</dbReference>
<dbReference type="UniPathway" id="UPA00529">
    <property type="reaction ID" value="UER00385"/>
</dbReference>
<dbReference type="SUPFAM" id="SSF51905">
    <property type="entry name" value="FAD/NAD(P)-binding domain"/>
    <property type="match status" value="1"/>
</dbReference>
<evidence type="ECO:0000313" key="11">
    <source>
        <dbReference type="Proteomes" id="UP000064920"/>
    </source>
</evidence>
<dbReference type="GO" id="GO:0008812">
    <property type="term" value="F:choline dehydrogenase activity"/>
    <property type="evidence" value="ECO:0007669"/>
    <property type="project" value="UniProtKB-UniRule"/>
</dbReference>
<dbReference type="AlphaFoldDB" id="A0A0P0A8K2"/>
<gene>
    <name evidence="10" type="ORF">IMCC12053_329</name>
</gene>
<dbReference type="OrthoDB" id="9785276at2"/>
<dbReference type="InterPro" id="IPR011533">
    <property type="entry name" value="BetA"/>
</dbReference>
<dbReference type="GO" id="GO:0019285">
    <property type="term" value="P:glycine betaine biosynthetic process from choline"/>
    <property type="evidence" value="ECO:0007669"/>
    <property type="project" value="UniProtKB-UniRule"/>
</dbReference>
<dbReference type="NCBIfam" id="TIGR01810">
    <property type="entry name" value="betA"/>
    <property type="match status" value="1"/>
</dbReference>
<evidence type="ECO:0000256" key="3">
    <source>
        <dbReference type="ARBA" id="ARBA00022630"/>
    </source>
</evidence>
<feature type="binding site" evidence="7">
    <location>
        <position position="81"/>
    </location>
    <ligand>
        <name>FAD</name>
        <dbReference type="ChEBI" id="CHEBI:57692"/>
    </ligand>
</feature>
<evidence type="ECO:0000256" key="2">
    <source>
        <dbReference type="ARBA" id="ARBA00010790"/>
    </source>
</evidence>
<protein>
    <recommendedName>
        <fullName evidence="6 9">Choline dehydrogenase</fullName>
        <ecNumber evidence="6 9">1.1.99.1</ecNumber>
    </recommendedName>
</protein>
<evidence type="ECO:0000256" key="4">
    <source>
        <dbReference type="ARBA" id="ARBA00022827"/>
    </source>
</evidence>
<dbReference type="PIRSF" id="PIRSF000137">
    <property type="entry name" value="Alcohol_oxidase"/>
    <property type="match status" value="1"/>
</dbReference>
<organism evidence="10 11">
    <name type="scientific">Celeribacter marinus</name>
    <dbReference type="NCBI Taxonomy" id="1397108"/>
    <lineage>
        <taxon>Bacteria</taxon>
        <taxon>Pseudomonadati</taxon>
        <taxon>Pseudomonadota</taxon>
        <taxon>Alphaproteobacteria</taxon>
        <taxon>Rhodobacterales</taxon>
        <taxon>Roseobacteraceae</taxon>
        <taxon>Celeribacter</taxon>
    </lineage>
</organism>
<dbReference type="STRING" id="1397108.IMCC12053_329"/>
<dbReference type="KEGG" id="cmar:IMCC12053_329"/>
<keyword evidence="4 7" id="KW-0274">FAD</keyword>
<dbReference type="SUPFAM" id="SSF54373">
    <property type="entry name" value="FAD-linked reductases, C-terminal domain"/>
    <property type="match status" value="1"/>
</dbReference>
<dbReference type="PROSITE" id="PS00623">
    <property type="entry name" value="GMC_OXRED_1"/>
    <property type="match status" value="1"/>
</dbReference>
<dbReference type="Pfam" id="PF00732">
    <property type="entry name" value="GMC_oxred_N"/>
    <property type="match status" value="1"/>
</dbReference>
<evidence type="ECO:0000256" key="7">
    <source>
        <dbReference type="PIRSR" id="PIRSR000137-2"/>
    </source>
</evidence>
<keyword evidence="5 10" id="KW-0560">Oxidoreductase</keyword>
<dbReference type="EMBL" id="CP012023">
    <property type="protein sequence ID" value="ALI54279.1"/>
    <property type="molecule type" value="Genomic_DNA"/>
</dbReference>
<dbReference type="InterPro" id="IPR000172">
    <property type="entry name" value="GMC_OxRdtase_N"/>
</dbReference>